<protein>
    <submittedName>
        <fullName evidence="1">Uncharacterized protein</fullName>
    </submittedName>
</protein>
<dbReference type="EMBL" id="JOKZ01000081">
    <property type="protein sequence ID" value="KKP04321.1"/>
    <property type="molecule type" value="Genomic_DNA"/>
</dbReference>
<proteinExistence type="predicted"/>
<name>A0A0F9XH25_TRIHA</name>
<dbReference type="Proteomes" id="UP000034112">
    <property type="component" value="Unassembled WGS sequence"/>
</dbReference>
<dbReference type="AlphaFoldDB" id="A0A0F9XH25"/>
<evidence type="ECO:0000313" key="1">
    <source>
        <dbReference type="EMBL" id="KKP04321.1"/>
    </source>
</evidence>
<sequence length="74" mass="8113">MAYAENHNTAAVQALIACANIPSIGSLKVPDVDVFDMSAGHVFNDPYIRSIALEHAALERLSEQPVFSSRETRR</sequence>
<comment type="caution">
    <text evidence="1">The sequence shown here is derived from an EMBL/GenBank/DDBJ whole genome shotgun (WGS) entry which is preliminary data.</text>
</comment>
<organism evidence="1 2">
    <name type="scientific">Trichoderma harzianum</name>
    <name type="common">Hypocrea lixii</name>
    <dbReference type="NCBI Taxonomy" id="5544"/>
    <lineage>
        <taxon>Eukaryota</taxon>
        <taxon>Fungi</taxon>
        <taxon>Dikarya</taxon>
        <taxon>Ascomycota</taxon>
        <taxon>Pezizomycotina</taxon>
        <taxon>Sordariomycetes</taxon>
        <taxon>Hypocreomycetidae</taxon>
        <taxon>Hypocreales</taxon>
        <taxon>Hypocreaceae</taxon>
        <taxon>Trichoderma</taxon>
    </lineage>
</organism>
<accession>A0A0F9XH25</accession>
<gene>
    <name evidence="1" type="ORF">THAR02_03598</name>
</gene>
<reference evidence="2" key="1">
    <citation type="journal article" date="2015" name="Genome Announc.">
        <title>Draft whole-genome sequence of the biocontrol agent Trichoderma harzianum T6776.</title>
        <authorList>
            <person name="Baroncelli R."/>
            <person name="Piaggeschi G."/>
            <person name="Fiorini L."/>
            <person name="Bertolini E."/>
            <person name="Zapparata A."/>
            <person name="Pe M.E."/>
            <person name="Sarrocco S."/>
            <person name="Vannacci G."/>
        </authorList>
    </citation>
    <scope>NUCLEOTIDE SEQUENCE [LARGE SCALE GENOMIC DNA]</scope>
    <source>
        <strain evidence="2">T6776</strain>
    </source>
</reference>
<evidence type="ECO:0000313" key="2">
    <source>
        <dbReference type="Proteomes" id="UP000034112"/>
    </source>
</evidence>